<feature type="transmembrane region" description="Helical" evidence="2">
    <location>
        <begin position="40"/>
        <end position="58"/>
    </location>
</feature>
<dbReference type="Pfam" id="PF03134">
    <property type="entry name" value="TB2_DP1_HVA22"/>
    <property type="match status" value="1"/>
</dbReference>
<reference evidence="3" key="1">
    <citation type="submission" date="2021-05" db="EMBL/GenBank/DDBJ databases">
        <title>The genome of the haptophyte Pavlova lutheri (Diacronema luteri, Pavlovales) - a model for lipid biosynthesis in eukaryotic algae.</title>
        <authorList>
            <person name="Hulatt C.J."/>
            <person name="Posewitz M.C."/>
        </authorList>
    </citation>
    <scope>NUCLEOTIDE SEQUENCE</scope>
    <source>
        <strain evidence="3">NIVA-4/92</strain>
    </source>
</reference>
<evidence type="ECO:0000256" key="2">
    <source>
        <dbReference type="SAM" id="Phobius"/>
    </source>
</evidence>
<dbReference type="PANTHER" id="PTHR12300">
    <property type="entry name" value="HVA22-LIKE PROTEINS"/>
    <property type="match status" value="1"/>
</dbReference>
<evidence type="ECO:0000313" key="4">
    <source>
        <dbReference type="Proteomes" id="UP000751190"/>
    </source>
</evidence>
<gene>
    <name evidence="3" type="ORF">KFE25_007682</name>
</gene>
<proteinExistence type="inferred from homology"/>
<dbReference type="AlphaFoldDB" id="A0A8J6CE04"/>
<keyword evidence="2" id="KW-1133">Transmembrane helix</keyword>
<keyword evidence="4" id="KW-1185">Reference proteome</keyword>
<comment type="caution">
    <text evidence="3">The sequence shown here is derived from an EMBL/GenBank/DDBJ whole genome shotgun (WGS) entry which is preliminary data.</text>
</comment>
<evidence type="ECO:0008006" key="5">
    <source>
        <dbReference type="Google" id="ProtNLM"/>
    </source>
</evidence>
<protein>
    <recommendedName>
        <fullName evidence="5">HVA22-like protein</fullName>
    </recommendedName>
</protein>
<dbReference type="EMBL" id="JAGTXO010000003">
    <property type="protein sequence ID" value="KAG8469164.1"/>
    <property type="molecule type" value="Genomic_DNA"/>
</dbReference>
<accession>A0A8J6CE04</accession>
<comment type="subcellular location">
    <subcellularLocation>
        <location evidence="1">Membrane</location>
        <topology evidence="1">Multi-pass membrane protein</topology>
    </subcellularLocation>
</comment>
<comment type="similarity">
    <text evidence="1">Belongs to the DP1 family.</text>
</comment>
<organism evidence="3 4">
    <name type="scientific">Diacronema lutheri</name>
    <name type="common">Unicellular marine alga</name>
    <name type="synonym">Monochrysis lutheri</name>
    <dbReference type="NCBI Taxonomy" id="2081491"/>
    <lineage>
        <taxon>Eukaryota</taxon>
        <taxon>Haptista</taxon>
        <taxon>Haptophyta</taxon>
        <taxon>Pavlovophyceae</taxon>
        <taxon>Pavlovales</taxon>
        <taxon>Pavlovaceae</taxon>
        <taxon>Diacronema</taxon>
    </lineage>
</organism>
<feature type="transmembrane region" description="Helical" evidence="2">
    <location>
        <begin position="6"/>
        <end position="28"/>
    </location>
</feature>
<keyword evidence="2" id="KW-0472">Membrane</keyword>
<evidence type="ECO:0000313" key="3">
    <source>
        <dbReference type="EMBL" id="KAG8469164.1"/>
    </source>
</evidence>
<dbReference type="InterPro" id="IPR004345">
    <property type="entry name" value="TB2_DP1_HVA22"/>
</dbReference>
<feature type="transmembrane region" description="Helical" evidence="2">
    <location>
        <begin position="64"/>
        <end position="89"/>
    </location>
</feature>
<dbReference type="Proteomes" id="UP000751190">
    <property type="component" value="Unassembled WGS sequence"/>
</dbReference>
<keyword evidence="2" id="KW-0812">Transmembrane</keyword>
<dbReference type="OrthoDB" id="10009287at2759"/>
<evidence type="ECO:0000256" key="1">
    <source>
        <dbReference type="RuleBase" id="RU362006"/>
    </source>
</evidence>
<dbReference type="GO" id="GO:0016020">
    <property type="term" value="C:membrane"/>
    <property type="evidence" value="ECO:0007669"/>
    <property type="project" value="UniProtKB-SubCell"/>
</dbReference>
<name>A0A8J6CE04_DIALT</name>
<sequence>MLFSLVPALCYALASTAVAIMYPAFMCFKAIKSGKDTRKWLEYWIVYSLYSVLEWAVVDNLVSSSWLVCISKLLFVGWLVFYAGSTYVYQTWLEKQLVQHEKAIDHALEKAGDFLAAKFVELKTHGMEFVTKHAGTFFQMLTANGGAEANPKAAAKPEGKVPAKAE</sequence>